<dbReference type="InterPro" id="IPR050582">
    <property type="entry name" value="HAD-like_SerB"/>
</dbReference>
<sequence>MKSFSKNAILLFVLLAASHLNWSCKQQNKSNSTNTVTEVIDALPSFNEGTSKTDIITFVETISDSTSNSYVKPEDRIACFDNDGTLWVEQPLPSQIFFVLDRIKELAKDHPEWSNEMPFKAVIEDDLETIKTFHTADVLKLVGTAQATQNVDHFDTVVTDWLSSAKHPVMKKPYTELVYQPMLELLDYLRAHQFKIYIVSGGSQEFMRAWAPKIYGIPKEQIIGSSFKRDVLKQGDSITVVQTRDFDFNDDHEGKVIAISKFIGKKPILIGGNSDGDLEMMQYCDTANPLPHLLIYVNHTDGDREFLYDEHTAMGTLEKGMEVALRRGWTIIDMKTEWNKVYPND</sequence>
<evidence type="ECO:0000256" key="3">
    <source>
        <dbReference type="ARBA" id="ARBA00022842"/>
    </source>
</evidence>
<evidence type="ECO:0000256" key="4">
    <source>
        <dbReference type="SAM" id="SignalP"/>
    </source>
</evidence>
<reference evidence="5 6" key="1">
    <citation type="journal article" date="2018" name="J. Microbiol.">
        <title>Aestuariibaculum marinum sp. nov., a marine bacterium isolated from seawater in South Korea.</title>
        <authorList>
            <person name="Choi J."/>
            <person name="Lee D."/>
            <person name="Jang J.H."/>
            <person name="Cha S."/>
            <person name="Seo T."/>
        </authorList>
    </citation>
    <scope>NUCLEOTIDE SEQUENCE [LARGE SCALE GENOMIC DNA]</scope>
    <source>
        <strain evidence="5 6">IP7</strain>
    </source>
</reference>
<evidence type="ECO:0000313" key="6">
    <source>
        <dbReference type="Proteomes" id="UP000621516"/>
    </source>
</evidence>
<dbReference type="Proteomes" id="UP000621516">
    <property type="component" value="Unassembled WGS sequence"/>
</dbReference>
<dbReference type="CDD" id="cd01427">
    <property type="entry name" value="HAD_like"/>
    <property type="match status" value="1"/>
</dbReference>
<evidence type="ECO:0000313" key="5">
    <source>
        <dbReference type="EMBL" id="MBD0824252.1"/>
    </source>
</evidence>
<protein>
    <submittedName>
        <fullName evidence="5">Haloacid dehalogenase-like hydrolase</fullName>
    </submittedName>
</protein>
<comment type="caution">
    <text evidence="5">The sequence shown here is derived from an EMBL/GenBank/DDBJ whole genome shotgun (WGS) entry which is preliminary data.</text>
</comment>
<dbReference type="EMBL" id="JACVXD010000004">
    <property type="protein sequence ID" value="MBD0824252.1"/>
    <property type="molecule type" value="Genomic_DNA"/>
</dbReference>
<dbReference type="GO" id="GO:0016787">
    <property type="term" value="F:hydrolase activity"/>
    <property type="evidence" value="ECO:0007669"/>
    <property type="project" value="UniProtKB-KW"/>
</dbReference>
<keyword evidence="4" id="KW-0732">Signal</keyword>
<evidence type="ECO:0000256" key="2">
    <source>
        <dbReference type="ARBA" id="ARBA00022801"/>
    </source>
</evidence>
<dbReference type="PANTHER" id="PTHR43344">
    <property type="entry name" value="PHOSPHOSERINE PHOSPHATASE"/>
    <property type="match status" value="1"/>
</dbReference>
<dbReference type="Gene3D" id="3.40.50.1000">
    <property type="entry name" value="HAD superfamily/HAD-like"/>
    <property type="match status" value="1"/>
</dbReference>
<dbReference type="GO" id="GO:0046872">
    <property type="term" value="F:metal ion binding"/>
    <property type="evidence" value="ECO:0007669"/>
    <property type="project" value="UniProtKB-KW"/>
</dbReference>
<feature type="signal peptide" evidence="4">
    <location>
        <begin position="1"/>
        <end position="22"/>
    </location>
</feature>
<keyword evidence="1" id="KW-0479">Metal-binding</keyword>
<keyword evidence="3" id="KW-0460">Magnesium</keyword>
<dbReference type="Pfam" id="PF00702">
    <property type="entry name" value="Hydrolase"/>
    <property type="match status" value="1"/>
</dbReference>
<dbReference type="AlphaFoldDB" id="A0A8J6Q2U7"/>
<dbReference type="RefSeq" id="WP_188223553.1">
    <property type="nucleotide sequence ID" value="NZ_JACVXD010000004.1"/>
</dbReference>
<dbReference type="InterPro" id="IPR036412">
    <property type="entry name" value="HAD-like_sf"/>
</dbReference>
<proteinExistence type="predicted"/>
<keyword evidence="6" id="KW-1185">Reference proteome</keyword>
<dbReference type="PANTHER" id="PTHR43344:SF13">
    <property type="entry name" value="PHOSPHATASE RV3661-RELATED"/>
    <property type="match status" value="1"/>
</dbReference>
<accession>A0A8J6Q2U7</accession>
<name>A0A8J6Q2U7_9FLAO</name>
<evidence type="ECO:0000256" key="1">
    <source>
        <dbReference type="ARBA" id="ARBA00022723"/>
    </source>
</evidence>
<feature type="chain" id="PRO_5035291843" evidence="4">
    <location>
        <begin position="23"/>
        <end position="345"/>
    </location>
</feature>
<gene>
    <name evidence="5" type="ORF">ICJ85_09475</name>
</gene>
<keyword evidence="2 5" id="KW-0378">Hydrolase</keyword>
<dbReference type="InterPro" id="IPR023214">
    <property type="entry name" value="HAD_sf"/>
</dbReference>
<dbReference type="SUPFAM" id="SSF56784">
    <property type="entry name" value="HAD-like"/>
    <property type="match status" value="1"/>
</dbReference>
<organism evidence="5 6">
    <name type="scientific">Aestuariibaculum marinum</name>
    <dbReference type="NCBI Taxonomy" id="2683592"/>
    <lineage>
        <taxon>Bacteria</taxon>
        <taxon>Pseudomonadati</taxon>
        <taxon>Bacteroidota</taxon>
        <taxon>Flavobacteriia</taxon>
        <taxon>Flavobacteriales</taxon>
        <taxon>Flavobacteriaceae</taxon>
    </lineage>
</organism>